<comment type="caution">
    <text evidence="1">The sequence shown here is derived from an EMBL/GenBank/DDBJ whole genome shotgun (WGS) entry which is preliminary data.</text>
</comment>
<feature type="non-terminal residue" evidence="1">
    <location>
        <position position="343"/>
    </location>
</feature>
<proteinExistence type="predicted"/>
<keyword evidence="2" id="KW-1185">Reference proteome</keyword>
<gene>
    <name evidence="1" type="ORF">AFUS01_LOCUS28460</name>
</gene>
<protein>
    <submittedName>
        <fullName evidence="1">Uncharacterized protein</fullName>
    </submittedName>
</protein>
<dbReference type="AlphaFoldDB" id="A0A8J2L8W5"/>
<evidence type="ECO:0000313" key="2">
    <source>
        <dbReference type="Proteomes" id="UP000708208"/>
    </source>
</evidence>
<accession>A0A8J2L8W5</accession>
<reference evidence="1" key="1">
    <citation type="submission" date="2021-06" db="EMBL/GenBank/DDBJ databases">
        <authorList>
            <person name="Hodson N. C."/>
            <person name="Mongue J. A."/>
            <person name="Jaron S. K."/>
        </authorList>
    </citation>
    <scope>NUCLEOTIDE SEQUENCE</scope>
</reference>
<dbReference type="Proteomes" id="UP000708208">
    <property type="component" value="Unassembled WGS sequence"/>
</dbReference>
<dbReference type="EMBL" id="CAJVCH010407154">
    <property type="protein sequence ID" value="CAG7817923.1"/>
    <property type="molecule type" value="Genomic_DNA"/>
</dbReference>
<name>A0A8J2L8W5_9HEXA</name>
<feature type="non-terminal residue" evidence="1">
    <location>
        <position position="1"/>
    </location>
</feature>
<organism evidence="1 2">
    <name type="scientific">Allacma fusca</name>
    <dbReference type="NCBI Taxonomy" id="39272"/>
    <lineage>
        <taxon>Eukaryota</taxon>
        <taxon>Metazoa</taxon>
        <taxon>Ecdysozoa</taxon>
        <taxon>Arthropoda</taxon>
        <taxon>Hexapoda</taxon>
        <taxon>Collembola</taxon>
        <taxon>Symphypleona</taxon>
        <taxon>Sminthuridae</taxon>
        <taxon>Allacma</taxon>
    </lineage>
</organism>
<sequence length="343" mass="40415">AINSETSEWVLPPEFEVNETSTSTEVIEYSQLDLHVLVLFMEYWGAATYAFYGLDSDTATDEEKMKCIWKNSVAKMTEGEKIGVANFMEYANRSCYRSHLDDFDKEIETTKSKHSENTEELLKNDFTSTIHDVEKIIRFRAETSKQFQSEYDINALMRLNELTYMKYFEKVVDKLCLQDHLFHQFWSFCRSRFLQDDSIINTCYTYAPNHLQKLWTAWVFAKDWNRVYEKLNIDCDSSFGDGNKLELLMHKSRRISEDLLGEFKQFVTENSPEILPRDLLLLQDSTRNISDVTEPREIIIVHNDTSALIGSRLFLETYNSSRFRRQKKKLEDTFQKVVLTEVE</sequence>
<evidence type="ECO:0000313" key="1">
    <source>
        <dbReference type="EMBL" id="CAG7817923.1"/>
    </source>
</evidence>